<dbReference type="InterPro" id="IPR029063">
    <property type="entry name" value="SAM-dependent_MTases_sf"/>
</dbReference>
<dbReference type="RefSeq" id="WP_021931670.1">
    <property type="nucleotide sequence ID" value="NZ_AP023322.1"/>
</dbReference>
<evidence type="ECO:0000313" key="3">
    <source>
        <dbReference type="Proteomes" id="UP000594042"/>
    </source>
</evidence>
<reference evidence="3" key="1">
    <citation type="submission" date="2020-07" db="EMBL/GenBank/DDBJ databases">
        <title>Complete genome sequencing of Coprobacter sp. strain 2CBH44.</title>
        <authorList>
            <person name="Sakamoto M."/>
            <person name="Murakami T."/>
            <person name="Mori H."/>
        </authorList>
    </citation>
    <scope>NUCLEOTIDE SEQUENCE [LARGE SCALE GENOMIC DNA]</scope>
    <source>
        <strain evidence="3">2CBH44</strain>
    </source>
</reference>
<dbReference type="NCBIfam" id="NF033855">
    <property type="entry name" value="tRNA_MNMC2"/>
    <property type="match status" value="1"/>
</dbReference>
<dbReference type="Pfam" id="PF05430">
    <property type="entry name" value="Methyltransf_30"/>
    <property type="match status" value="1"/>
</dbReference>
<dbReference type="InterPro" id="IPR047785">
    <property type="entry name" value="tRNA_MNMC2"/>
</dbReference>
<evidence type="ECO:0000259" key="1">
    <source>
        <dbReference type="Pfam" id="PF05430"/>
    </source>
</evidence>
<dbReference type="PANTHER" id="PTHR39963:SF1">
    <property type="entry name" value="MNMC-LIKE METHYLTRANSFERASE DOMAIN-CONTAINING PROTEIN"/>
    <property type="match status" value="1"/>
</dbReference>
<dbReference type="Gene3D" id="3.40.50.150">
    <property type="entry name" value="Vaccinia Virus protein VP39"/>
    <property type="match status" value="1"/>
</dbReference>
<name>A0A7G1I0K8_9BACT</name>
<dbReference type="KEGG" id="copr:Cop2CBH44_23110"/>
<organism evidence="2 3">
    <name type="scientific">Coprobacter secundus subsp. similis</name>
    <dbReference type="NCBI Taxonomy" id="2751153"/>
    <lineage>
        <taxon>Bacteria</taxon>
        <taxon>Pseudomonadati</taxon>
        <taxon>Bacteroidota</taxon>
        <taxon>Bacteroidia</taxon>
        <taxon>Bacteroidales</taxon>
        <taxon>Barnesiellaceae</taxon>
        <taxon>Coprobacter</taxon>
    </lineage>
</organism>
<accession>A0A7G1I0K8</accession>
<sequence length="221" mass="25355">MKRLIKEMTADGSATLYIPEIDEHYHSIKGALEEARHVYIETALHQSNSCPVRILEIGFGTGLNAFLTLLDTIKRQIPVIYTTLELFPLVWDEIEPLQYPETIAPEYNRLFRQLHETEWNKTTAITPGFTLLKIQTDLTQHTFKKQYDVVYFDAFAPEKQPELWEEAIFSKIAATMSPGGILSTYCAKGEVRRRLQRSGFIVERLSGPLNGKREILRGRIA</sequence>
<dbReference type="InterPro" id="IPR008471">
    <property type="entry name" value="MnmC-like_methylTransf"/>
</dbReference>
<dbReference type="GO" id="GO:0016645">
    <property type="term" value="F:oxidoreductase activity, acting on the CH-NH group of donors"/>
    <property type="evidence" value="ECO:0007669"/>
    <property type="project" value="InterPro"/>
</dbReference>
<dbReference type="EMBL" id="AP023322">
    <property type="protein sequence ID" value="BCI63958.1"/>
    <property type="molecule type" value="Genomic_DNA"/>
</dbReference>
<evidence type="ECO:0000313" key="2">
    <source>
        <dbReference type="EMBL" id="BCI63958.1"/>
    </source>
</evidence>
<gene>
    <name evidence="2" type="ORF">Cop2CBH44_23110</name>
</gene>
<dbReference type="AlphaFoldDB" id="A0A7G1I0K8"/>
<keyword evidence="3" id="KW-1185">Reference proteome</keyword>
<dbReference type="GO" id="GO:0004808">
    <property type="term" value="F:tRNA (5-methylaminomethyl-2-thiouridylate)(34)-methyltransferase activity"/>
    <property type="evidence" value="ECO:0007669"/>
    <property type="project" value="InterPro"/>
</dbReference>
<dbReference type="PANTHER" id="PTHR39963">
    <property type="entry name" value="SLL0983 PROTEIN"/>
    <property type="match status" value="1"/>
</dbReference>
<dbReference type="Proteomes" id="UP000594042">
    <property type="component" value="Chromosome"/>
</dbReference>
<feature type="domain" description="MnmC-like methyltransferase" evidence="1">
    <location>
        <begin position="134"/>
        <end position="218"/>
    </location>
</feature>
<dbReference type="SUPFAM" id="SSF53335">
    <property type="entry name" value="S-adenosyl-L-methionine-dependent methyltransferases"/>
    <property type="match status" value="1"/>
</dbReference>
<proteinExistence type="predicted"/>
<protein>
    <recommendedName>
        <fullName evidence="1">MnmC-like methyltransferase domain-containing protein</fullName>
    </recommendedName>
</protein>